<dbReference type="InterPro" id="IPR025972">
    <property type="entry name" value="BetaGal_dom3"/>
</dbReference>
<keyword evidence="4 10" id="KW-0732">Signal</keyword>
<dbReference type="Pfam" id="PF01301">
    <property type="entry name" value="Glyco_hydro_35"/>
    <property type="match status" value="1"/>
</dbReference>
<dbReference type="Pfam" id="PF13364">
    <property type="entry name" value="BetaGal_ABD2"/>
    <property type="match status" value="2"/>
</dbReference>
<protein>
    <recommendedName>
        <fullName evidence="3 8">Beta-galactosidase</fullName>
        <ecNumber evidence="3 8">3.2.1.23</ecNumber>
    </recommendedName>
</protein>
<proteinExistence type="inferred from homology"/>
<comment type="similarity">
    <text evidence="2 9">Belongs to the glycosyl hydrolase 35 family.</text>
</comment>
<evidence type="ECO:0000313" key="12">
    <source>
        <dbReference type="EMBL" id="KAK7998856.1"/>
    </source>
</evidence>
<dbReference type="PROSITE" id="PS51257">
    <property type="entry name" value="PROKAR_LIPOPROTEIN"/>
    <property type="match status" value="1"/>
</dbReference>
<dbReference type="InterPro" id="IPR036833">
    <property type="entry name" value="BetaGal_dom3_sf"/>
</dbReference>
<keyword evidence="6" id="KW-0325">Glycoprotein</keyword>
<dbReference type="PROSITE" id="PS01182">
    <property type="entry name" value="GLYCOSYL_HYDROL_F35"/>
    <property type="match status" value="1"/>
</dbReference>
<dbReference type="Gene3D" id="3.20.20.80">
    <property type="entry name" value="Glycosidases"/>
    <property type="match status" value="1"/>
</dbReference>
<keyword evidence="13" id="KW-1185">Reference proteome</keyword>
<dbReference type="Gene3D" id="2.60.120.260">
    <property type="entry name" value="Galactose-binding domain-like"/>
    <property type="match status" value="2"/>
</dbReference>
<dbReference type="SUPFAM" id="SSF51445">
    <property type="entry name" value="(Trans)glycosidases"/>
    <property type="match status" value="1"/>
</dbReference>
<evidence type="ECO:0000256" key="10">
    <source>
        <dbReference type="SAM" id="SignalP"/>
    </source>
</evidence>
<keyword evidence="5 8" id="KW-0378">Hydrolase</keyword>
<evidence type="ECO:0000256" key="9">
    <source>
        <dbReference type="RuleBase" id="RU003679"/>
    </source>
</evidence>
<dbReference type="InterPro" id="IPR018954">
    <property type="entry name" value="Betagal_dom2"/>
</dbReference>
<keyword evidence="7 8" id="KW-0326">Glycosidase</keyword>
<feature type="domain" description="Beta-galactosidase" evidence="11">
    <location>
        <begin position="397"/>
        <end position="576"/>
    </location>
</feature>
<dbReference type="Gene3D" id="2.60.390.10">
    <property type="entry name" value="Beta-galactosidase, domain 3"/>
    <property type="match status" value="1"/>
</dbReference>
<dbReference type="SUPFAM" id="SSF49785">
    <property type="entry name" value="Galactose-binding domain-like"/>
    <property type="match status" value="2"/>
</dbReference>
<evidence type="ECO:0000256" key="5">
    <source>
        <dbReference type="ARBA" id="ARBA00022801"/>
    </source>
</evidence>
<dbReference type="PRINTS" id="PR00742">
    <property type="entry name" value="GLHYDRLASE35"/>
</dbReference>
<evidence type="ECO:0000256" key="1">
    <source>
        <dbReference type="ARBA" id="ARBA00001412"/>
    </source>
</evidence>
<dbReference type="InterPro" id="IPR017853">
    <property type="entry name" value="GH"/>
</dbReference>
<reference evidence="12 13" key="1">
    <citation type="submission" date="2023-01" db="EMBL/GenBank/DDBJ databases">
        <title>Analysis of 21 Apiospora genomes using comparative genomics revels a genus with tremendous synthesis potential of carbohydrate active enzymes and secondary metabolites.</title>
        <authorList>
            <person name="Sorensen T."/>
        </authorList>
    </citation>
    <scope>NUCLEOTIDE SEQUENCE [LARGE SCALE GENOMIC DNA]</scope>
    <source>
        <strain evidence="12 13">CBS 20057</strain>
    </source>
</reference>
<organism evidence="12 13">
    <name type="scientific">Apiospora marii</name>
    <dbReference type="NCBI Taxonomy" id="335849"/>
    <lineage>
        <taxon>Eukaryota</taxon>
        <taxon>Fungi</taxon>
        <taxon>Dikarya</taxon>
        <taxon>Ascomycota</taxon>
        <taxon>Pezizomycotina</taxon>
        <taxon>Sordariomycetes</taxon>
        <taxon>Xylariomycetidae</taxon>
        <taxon>Amphisphaeriales</taxon>
        <taxon>Apiosporaceae</taxon>
        <taxon>Apiospora</taxon>
    </lineage>
</organism>
<sequence length="1005" mass="109974">MKLSLLNTLLLALACATLPTTAREYNAGVRGYSLINPSQGDAAIQDIVTWDDHSLFVNGTRVLILSGEFHPFRLPVPSLWLDVFQKVKALGFNTVSFYVDWALLEGNPGEFTAEGVFALEPFFEAAQKAGLWLIARPGPYINAEASGGGYPGWLQRVRGLLRTAVPDYIAATDNYMANVCKKIAQAQITNGGPIILFQPENEYTWANDYTPFPDGAYMEYIMKQARDAGVVVPFISNDAAPLGHNAPGTGVGEVDIYGHDGYPLGFDCANPTVWPADGLPTDWRALHLQQSPSTPYSINEFQAGSFDPWGGWGFEQCSQLVNHEFERVFYKNNFAAGFSILNLYMIFGGTNWGNLGHPGGYTSYDYGSVIKEDRTIAREKYSELKLEANFMMVSPAYLTAIPTVNATHDYSDNADIIITPLLGNTTADGSFFVVRHTDYTSLASTPYKVTLPTSQGDIFIPQTNHSLTLNGRDSKVMVTDYDVQGMKLLYSTADIFTHQSLTNDKKLLILYAGPNEFNEFAIKQSNSSFKIVEGGKKLARFGSSPIFGWQTFTERTIVQVGDLTVYLLDRNSAYKYWVTDLVGSQSKLIVNGPYLVRSAILNGSELSVQADFNLSTPVEIIGAPSETKTIRINGKETPFEYSDQSLTMNITLSPPSTNLPDLTSVGWKPVDSLPEVQTSYDDSAWTVADQTYTNNTYFPLRTTVSTYAADYGFNTGTLIYRGHFNATGSETSFNLYVQGGQGFASSIFLDGTLLSSWTGNGSAASSQATYPIPPGTLEPGTSHVFTVIVDNMGHDEQAVGVDYMKAPHGVLGWRLYSDTNATSTPVTWKLTGNLHGLAYVDKARGPLNEGGLFAERMGYHLPAAPLPSSTPSSPLDGIPHPGVAFYAASFKLSLPADEWDIPLAFAFPGALSPNPNPFRLQLFVNGWQFGRLSSNIGPQWVFPVPEGILNYNGENWVGVSLWALNEGGAKVPAMELRTTSMPIWTGREKVVLVDSPAWKEREGAY</sequence>
<dbReference type="InterPro" id="IPR037110">
    <property type="entry name" value="Betagal_dom2_sf"/>
</dbReference>
<evidence type="ECO:0000259" key="11">
    <source>
        <dbReference type="SMART" id="SM01029"/>
    </source>
</evidence>
<feature type="signal peptide" evidence="10">
    <location>
        <begin position="1"/>
        <end position="22"/>
    </location>
</feature>
<evidence type="ECO:0000256" key="6">
    <source>
        <dbReference type="ARBA" id="ARBA00023180"/>
    </source>
</evidence>
<dbReference type="InterPro" id="IPR019801">
    <property type="entry name" value="Glyco_hydro_35_CS"/>
</dbReference>
<dbReference type="InterPro" id="IPR001944">
    <property type="entry name" value="Glycoside_Hdrlase_35"/>
</dbReference>
<dbReference type="Pfam" id="PF10435">
    <property type="entry name" value="BetaGal_dom2"/>
    <property type="match status" value="1"/>
</dbReference>
<dbReference type="SMART" id="SM01029">
    <property type="entry name" value="BetaGal_dom2"/>
    <property type="match status" value="1"/>
</dbReference>
<feature type="chain" id="PRO_5046738196" description="Beta-galactosidase" evidence="10">
    <location>
        <begin position="23"/>
        <end position="1005"/>
    </location>
</feature>
<dbReference type="InterPro" id="IPR008979">
    <property type="entry name" value="Galactose-bd-like_sf"/>
</dbReference>
<evidence type="ECO:0000256" key="4">
    <source>
        <dbReference type="ARBA" id="ARBA00022729"/>
    </source>
</evidence>
<evidence type="ECO:0000256" key="7">
    <source>
        <dbReference type="ARBA" id="ARBA00023295"/>
    </source>
</evidence>
<dbReference type="EMBL" id="JAQQWI010000019">
    <property type="protein sequence ID" value="KAK7998856.1"/>
    <property type="molecule type" value="Genomic_DNA"/>
</dbReference>
<name>A0ABR1R4I4_9PEZI</name>
<gene>
    <name evidence="12" type="ORF">PG991_014531</name>
</gene>
<dbReference type="InterPro" id="IPR025300">
    <property type="entry name" value="BetaGal_jelly_roll_dom"/>
</dbReference>
<dbReference type="Proteomes" id="UP001396898">
    <property type="component" value="Unassembled WGS sequence"/>
</dbReference>
<evidence type="ECO:0000256" key="2">
    <source>
        <dbReference type="ARBA" id="ARBA00009809"/>
    </source>
</evidence>
<dbReference type="GO" id="GO:0016787">
    <property type="term" value="F:hydrolase activity"/>
    <property type="evidence" value="ECO:0007669"/>
    <property type="project" value="UniProtKB-KW"/>
</dbReference>
<dbReference type="PANTHER" id="PTHR23421">
    <property type="entry name" value="BETA-GALACTOSIDASE RELATED"/>
    <property type="match status" value="1"/>
</dbReference>
<dbReference type="SUPFAM" id="SSF51011">
    <property type="entry name" value="Glycosyl hydrolase domain"/>
    <property type="match status" value="1"/>
</dbReference>
<comment type="catalytic activity">
    <reaction evidence="1 8">
        <text>Hydrolysis of terminal non-reducing beta-D-galactose residues in beta-D-galactosides.</text>
        <dbReference type="EC" id="3.2.1.23"/>
    </reaction>
</comment>
<accession>A0ABR1R4I4</accession>
<dbReference type="Pfam" id="PF13363">
    <property type="entry name" value="BetaGal_dom3"/>
    <property type="match status" value="1"/>
</dbReference>
<dbReference type="EC" id="3.2.1.23" evidence="3 8"/>
<dbReference type="SUPFAM" id="SSF117100">
    <property type="entry name" value="Beta-galactosidase LacA, domain 3"/>
    <property type="match status" value="1"/>
</dbReference>
<dbReference type="InterPro" id="IPR031330">
    <property type="entry name" value="Gly_Hdrlase_35_cat"/>
</dbReference>
<dbReference type="Gene3D" id="2.102.20.10">
    <property type="entry name" value="Beta-galactosidase, domain 2"/>
    <property type="match status" value="1"/>
</dbReference>
<evidence type="ECO:0000256" key="3">
    <source>
        <dbReference type="ARBA" id="ARBA00012756"/>
    </source>
</evidence>
<evidence type="ECO:0000256" key="8">
    <source>
        <dbReference type="RuleBase" id="RU000675"/>
    </source>
</evidence>
<comment type="caution">
    <text evidence="12">The sequence shown here is derived from an EMBL/GenBank/DDBJ whole genome shotgun (WGS) entry which is preliminary data.</text>
</comment>
<evidence type="ECO:0000313" key="13">
    <source>
        <dbReference type="Proteomes" id="UP001396898"/>
    </source>
</evidence>